<keyword evidence="3" id="KW-1185">Reference proteome</keyword>
<feature type="transmembrane region" description="Helical" evidence="1">
    <location>
        <begin position="354"/>
        <end position="376"/>
    </location>
</feature>
<name>A0A127QGZ6_9BURK</name>
<evidence type="ECO:0000313" key="3">
    <source>
        <dbReference type="Proteomes" id="UP000071778"/>
    </source>
</evidence>
<accession>A0A127QGZ6</accession>
<feature type="transmembrane region" description="Helical" evidence="1">
    <location>
        <begin position="222"/>
        <end position="243"/>
    </location>
</feature>
<dbReference type="Proteomes" id="UP000071778">
    <property type="component" value="Chromosome"/>
</dbReference>
<keyword evidence="1" id="KW-0812">Transmembrane</keyword>
<evidence type="ECO:0000256" key="1">
    <source>
        <dbReference type="SAM" id="Phobius"/>
    </source>
</evidence>
<dbReference type="AlphaFoldDB" id="A0A127QGZ6"/>
<feature type="transmembrane region" description="Helical" evidence="1">
    <location>
        <begin position="316"/>
        <end position="334"/>
    </location>
</feature>
<gene>
    <name evidence="2" type="ORF">CAter282_1561</name>
</gene>
<keyword evidence="1" id="KW-0472">Membrane</keyword>
<feature type="transmembrane region" description="Helical" evidence="1">
    <location>
        <begin position="7"/>
        <end position="25"/>
    </location>
</feature>
<dbReference type="PATRIC" id="fig|279058.18.peg.1541"/>
<feature type="transmembrane region" description="Helical" evidence="1">
    <location>
        <begin position="85"/>
        <end position="102"/>
    </location>
</feature>
<dbReference type="RefSeq" id="WP_061537080.1">
    <property type="nucleotide sequence ID" value="NZ_CP013235.1"/>
</dbReference>
<keyword evidence="1" id="KW-1133">Transmembrane helix</keyword>
<protein>
    <submittedName>
        <fullName evidence="2">Putative membrane protein</fullName>
    </submittedName>
</protein>
<organism evidence="2 3">
    <name type="scientific">Collimonas arenae</name>
    <dbReference type="NCBI Taxonomy" id="279058"/>
    <lineage>
        <taxon>Bacteria</taxon>
        <taxon>Pseudomonadati</taxon>
        <taxon>Pseudomonadota</taxon>
        <taxon>Betaproteobacteria</taxon>
        <taxon>Burkholderiales</taxon>
        <taxon>Oxalobacteraceae</taxon>
        <taxon>Collimonas</taxon>
    </lineage>
</organism>
<feature type="transmembrane region" description="Helical" evidence="1">
    <location>
        <begin position="293"/>
        <end position="311"/>
    </location>
</feature>
<sequence>MARKLPIWVFIATALVFYLGAYLQHPALPGNNLTYPEGWWGWFDQGEYLKATKAFFSLNFDPANHRYPPLYPLLGAIFYKWWPNHPYFFVNGAALLWFVFVYARIADRYVPRVASFALLTLSLFCNREILANFVVPWTTAVTAAVYAFALYGLMKLSDAGEADNKHDGQRAWMAFVYAAVVSLLALARPIDSALVAVFFPAYLYVGYRGASGAPLKQRLRRIAFMAVGLGFGFLIGILLYLIFNQIVYGAFLGGYFQATASASGYFPSQLFRKIFSLVFDGGTVFLEQRSGLISHYPWLIFSILGMCWCFFRGDWLLRTIVLAIVFQFCLYAPYGDLLPNGLWRYHNVHYFKWAFPYLALLAWLVVSWVFSGSWAANAKKWMLKSGVVAAGTVLLLMPRYEVHSAPGDIQLASASPGIPDVGFQLRFAPSRIDFIDFSGLSGGFAEVYFGEHRVWYEGKELQKVRDFRLLPAPWGVRLLFNRPINTDQLVFAPGAGVAEGAGGVSIKISSYAFHLGRPRLFHD</sequence>
<dbReference type="EMBL" id="CP013235">
    <property type="protein sequence ID" value="AMP09347.1"/>
    <property type="molecule type" value="Genomic_DNA"/>
</dbReference>
<proteinExistence type="predicted"/>
<feature type="transmembrane region" description="Helical" evidence="1">
    <location>
        <begin position="193"/>
        <end position="210"/>
    </location>
</feature>
<feature type="transmembrane region" description="Helical" evidence="1">
    <location>
        <begin position="130"/>
        <end position="151"/>
    </location>
</feature>
<reference evidence="2 3" key="1">
    <citation type="submission" date="2015-11" db="EMBL/GenBank/DDBJ databases">
        <title>Exploring the genomic traits of fungus-feeding bacterial genus Collimonas.</title>
        <authorList>
            <person name="Song C."/>
            <person name="Schmidt R."/>
            <person name="de Jager V."/>
            <person name="Krzyzanowska D."/>
            <person name="Jongedijk E."/>
            <person name="Cankar K."/>
            <person name="Beekwilder J."/>
            <person name="van Veen A."/>
            <person name="de Boer W."/>
            <person name="van Veen J.A."/>
            <person name="Garbeva P."/>
        </authorList>
    </citation>
    <scope>NUCLEOTIDE SEQUENCE [LARGE SCALE GENOMIC DNA]</scope>
    <source>
        <strain evidence="2 3">Ter282</strain>
    </source>
</reference>
<evidence type="ECO:0000313" key="2">
    <source>
        <dbReference type="EMBL" id="AMP09347.1"/>
    </source>
</evidence>